<evidence type="ECO:0000313" key="16">
    <source>
        <dbReference type="Proteomes" id="UP000796761"/>
    </source>
</evidence>
<keyword evidence="8" id="KW-0443">Lipid metabolism</keyword>
<evidence type="ECO:0000256" key="11">
    <source>
        <dbReference type="ARBA" id="ARBA00059620"/>
    </source>
</evidence>
<evidence type="ECO:0000256" key="1">
    <source>
        <dbReference type="ARBA" id="ARBA00004141"/>
    </source>
</evidence>
<proteinExistence type="inferred from homology"/>
<keyword evidence="6" id="KW-1133">Transmembrane helix</keyword>
<name>A0A8K1G2G0_9PASS</name>
<evidence type="ECO:0000256" key="7">
    <source>
        <dbReference type="ARBA" id="ARBA00023002"/>
    </source>
</evidence>
<keyword evidence="4" id="KW-0812">Transmembrane</keyword>
<sequence>MFNLRCIQKILQYLKFLIFLLIENSFSIFSRPKKSFAGEIVLITGSANGIGRQVALKLAPLGVTLVLWDIDDEGNKETSRLAQENGASRVFVYHCDCSSRDDVYEQADKVKREVGDVTILINNVGILLGKKFCELTDEDFEKTFRTNFFSQVWTCKAFLPAMVACNRGHLVSTASGAGLLGLYRQSDYSASKSAIIGMMEAINSELYHGGKRGIKTTIICPYFISTGLSKGFKSAKPCLFPVYDPEYAASRIVDAIKKEKNYLIMPPAVYLLGLKMPGTQEDLVLLLMKQMKFLVENRVVSKNILSPRQTTFMTAFTPTEVETGSIENGLHGQMNAVINTKP</sequence>
<comment type="subcellular location">
    <subcellularLocation>
        <location evidence="1">Membrane</location>
        <topology evidence="1">Multi-pass membrane protein</topology>
    </subcellularLocation>
</comment>
<dbReference type="GO" id="GO:0005811">
    <property type="term" value="C:lipid droplet"/>
    <property type="evidence" value="ECO:0007669"/>
    <property type="project" value="TreeGrafter"/>
</dbReference>
<accession>A0A8K1G2G0</accession>
<dbReference type="GO" id="GO:0016020">
    <property type="term" value="C:membrane"/>
    <property type="evidence" value="ECO:0007669"/>
    <property type="project" value="UniProtKB-SubCell"/>
</dbReference>
<comment type="caution">
    <text evidence="15">The sequence shown here is derived from an EMBL/GenBank/DDBJ whole genome shotgun (WGS) entry which is preliminary data.</text>
</comment>
<dbReference type="PRINTS" id="PR00080">
    <property type="entry name" value="SDRFAMILY"/>
</dbReference>
<evidence type="ECO:0000256" key="3">
    <source>
        <dbReference type="ARBA" id="ARBA00012852"/>
    </source>
</evidence>
<evidence type="ECO:0000256" key="8">
    <source>
        <dbReference type="ARBA" id="ARBA00023098"/>
    </source>
</evidence>
<evidence type="ECO:0000256" key="6">
    <source>
        <dbReference type="ARBA" id="ARBA00022989"/>
    </source>
</evidence>
<reference evidence="15" key="1">
    <citation type="submission" date="2019-04" db="EMBL/GenBank/DDBJ databases">
        <title>Genome assembly of Zosterops borbonicus 15179.</title>
        <authorList>
            <person name="Leroy T."/>
            <person name="Anselmetti Y."/>
            <person name="Tilak M.-K."/>
            <person name="Nabholz B."/>
        </authorList>
    </citation>
    <scope>NUCLEOTIDE SEQUENCE</scope>
    <source>
        <strain evidence="15">HGM_15179</strain>
        <tissue evidence="15">Muscle</tissue>
    </source>
</reference>
<dbReference type="CDD" id="cd05339">
    <property type="entry name" value="17beta-HSDXI-like_SDR_c"/>
    <property type="match status" value="1"/>
</dbReference>
<evidence type="ECO:0000256" key="5">
    <source>
        <dbReference type="ARBA" id="ARBA00022857"/>
    </source>
</evidence>
<dbReference type="Gene3D" id="3.40.50.720">
    <property type="entry name" value="NAD(P)-binding Rossmann-like Domain"/>
    <property type="match status" value="1"/>
</dbReference>
<gene>
    <name evidence="15" type="ORF">HGM15179_016764</name>
</gene>
<protein>
    <recommendedName>
        <fullName evidence="12">Short-chain dehydrogenase/reductase 3</fullName>
        <ecNumber evidence="3">1.1.1.300</ecNumber>
    </recommendedName>
    <alternativeName>
        <fullName evidence="13">Retinal short-chain dehydrogenase/reductase 1</fullName>
    </alternativeName>
</protein>
<organism evidence="15 16">
    <name type="scientific">Zosterops borbonicus</name>
    <dbReference type="NCBI Taxonomy" id="364589"/>
    <lineage>
        <taxon>Eukaryota</taxon>
        <taxon>Metazoa</taxon>
        <taxon>Chordata</taxon>
        <taxon>Craniata</taxon>
        <taxon>Vertebrata</taxon>
        <taxon>Euteleostomi</taxon>
        <taxon>Archelosauria</taxon>
        <taxon>Archosauria</taxon>
        <taxon>Dinosauria</taxon>
        <taxon>Saurischia</taxon>
        <taxon>Theropoda</taxon>
        <taxon>Coelurosauria</taxon>
        <taxon>Aves</taxon>
        <taxon>Neognathae</taxon>
        <taxon>Neoaves</taxon>
        <taxon>Telluraves</taxon>
        <taxon>Australaves</taxon>
        <taxon>Passeriformes</taxon>
        <taxon>Sylvioidea</taxon>
        <taxon>Zosteropidae</taxon>
        <taxon>Zosterops</taxon>
    </lineage>
</organism>
<dbReference type="AlphaFoldDB" id="A0A8K1G2G0"/>
<dbReference type="OrthoDB" id="10253736at2759"/>
<dbReference type="Proteomes" id="UP000796761">
    <property type="component" value="Unassembled WGS sequence"/>
</dbReference>
<dbReference type="EMBL" id="SWJQ01000880">
    <property type="protein sequence ID" value="TRZ10344.1"/>
    <property type="molecule type" value="Genomic_DNA"/>
</dbReference>
<comment type="similarity">
    <text evidence="2 14">Belongs to the short-chain dehydrogenases/reductases (SDR) family.</text>
</comment>
<comment type="catalytic activity">
    <reaction evidence="10">
        <text>all-trans-retinol + NADP(+) = all-trans-retinal + NADPH + H(+)</text>
        <dbReference type="Rhea" id="RHEA:25033"/>
        <dbReference type="ChEBI" id="CHEBI:15378"/>
        <dbReference type="ChEBI" id="CHEBI:17336"/>
        <dbReference type="ChEBI" id="CHEBI:17898"/>
        <dbReference type="ChEBI" id="CHEBI:57783"/>
        <dbReference type="ChEBI" id="CHEBI:58349"/>
        <dbReference type="EC" id="1.1.1.300"/>
    </reaction>
</comment>
<comment type="function">
    <text evidence="11">Catalyzes the reduction of all-trans-retinal to all-trans-retinol in the presence of NADPH.</text>
</comment>
<evidence type="ECO:0000256" key="12">
    <source>
        <dbReference type="ARBA" id="ARBA00068717"/>
    </source>
</evidence>
<keyword evidence="16" id="KW-1185">Reference proteome</keyword>
<evidence type="ECO:0000256" key="14">
    <source>
        <dbReference type="RuleBase" id="RU000363"/>
    </source>
</evidence>
<evidence type="ECO:0000256" key="10">
    <source>
        <dbReference type="ARBA" id="ARBA00050568"/>
    </source>
</evidence>
<dbReference type="InterPro" id="IPR002347">
    <property type="entry name" value="SDR_fam"/>
</dbReference>
<evidence type="ECO:0000256" key="4">
    <source>
        <dbReference type="ARBA" id="ARBA00022692"/>
    </source>
</evidence>
<dbReference type="EC" id="1.1.1.300" evidence="3"/>
<dbReference type="FunFam" id="3.40.50.720:FF:000131">
    <property type="entry name" value="Short-chain dehydrogenase/reductase 3"/>
    <property type="match status" value="1"/>
</dbReference>
<evidence type="ECO:0000256" key="9">
    <source>
        <dbReference type="ARBA" id="ARBA00023136"/>
    </source>
</evidence>
<evidence type="ECO:0000256" key="2">
    <source>
        <dbReference type="ARBA" id="ARBA00006484"/>
    </source>
</evidence>
<keyword evidence="7" id="KW-0560">Oxidoreductase</keyword>
<evidence type="ECO:0000313" key="15">
    <source>
        <dbReference type="EMBL" id="TRZ10344.1"/>
    </source>
</evidence>
<evidence type="ECO:0000256" key="13">
    <source>
        <dbReference type="ARBA" id="ARBA00082544"/>
    </source>
</evidence>
<dbReference type="SUPFAM" id="SSF51735">
    <property type="entry name" value="NAD(P)-binding Rossmann-fold domains"/>
    <property type="match status" value="1"/>
</dbReference>
<keyword evidence="9" id="KW-0472">Membrane</keyword>
<dbReference type="PANTHER" id="PTHR24322:SF749">
    <property type="entry name" value="EPIDERMAL RETINOL DEHYDROGENASE 2"/>
    <property type="match status" value="1"/>
</dbReference>
<dbReference type="Pfam" id="PF00106">
    <property type="entry name" value="adh_short"/>
    <property type="match status" value="1"/>
</dbReference>
<dbReference type="PANTHER" id="PTHR24322">
    <property type="entry name" value="PKSB"/>
    <property type="match status" value="1"/>
</dbReference>
<keyword evidence="5" id="KW-0521">NADP</keyword>
<dbReference type="PRINTS" id="PR00081">
    <property type="entry name" value="GDHRDH"/>
</dbReference>
<dbReference type="GO" id="GO:0052650">
    <property type="term" value="F:all-trans-retinol dehydrogenase (NADP+) activity"/>
    <property type="evidence" value="ECO:0007669"/>
    <property type="project" value="UniProtKB-EC"/>
</dbReference>
<dbReference type="InterPro" id="IPR036291">
    <property type="entry name" value="NAD(P)-bd_dom_sf"/>
</dbReference>